<gene>
    <name evidence="2" type="ORF">E2R57_04345</name>
</gene>
<dbReference type="AlphaFoldDB" id="A0A4R5Y569"/>
<proteinExistence type="predicted"/>
<name>A0A4R5Y569_9MICC</name>
<evidence type="ECO:0000313" key="2">
    <source>
        <dbReference type="EMBL" id="TDL39711.1"/>
    </source>
</evidence>
<evidence type="ECO:0000256" key="1">
    <source>
        <dbReference type="SAM" id="SignalP"/>
    </source>
</evidence>
<comment type="caution">
    <text evidence="2">The sequence shown here is derived from an EMBL/GenBank/DDBJ whole genome shotgun (WGS) entry which is preliminary data.</text>
</comment>
<dbReference type="InterPro" id="IPR006311">
    <property type="entry name" value="TAT_signal"/>
</dbReference>
<organism evidence="2 3">
    <name type="scientific">Arthrobacter nitrophenolicus</name>
    <dbReference type="NCBI Taxonomy" id="683150"/>
    <lineage>
        <taxon>Bacteria</taxon>
        <taxon>Bacillati</taxon>
        <taxon>Actinomycetota</taxon>
        <taxon>Actinomycetes</taxon>
        <taxon>Micrococcales</taxon>
        <taxon>Micrococcaceae</taxon>
        <taxon>Arthrobacter</taxon>
    </lineage>
</organism>
<accession>A0A4R5Y569</accession>
<dbReference type="PANTHER" id="PTHR43649:SF11">
    <property type="entry name" value="ABC TRANSPORTER SUBSTRATE-BINDING PROTEIN YESO-RELATED"/>
    <property type="match status" value="1"/>
</dbReference>
<dbReference type="PROSITE" id="PS51318">
    <property type="entry name" value="TAT"/>
    <property type="match status" value="1"/>
</dbReference>
<sequence length="432" mass="46453">MNYKTTRRNLLRMSAAVAASALVLTGCGTGSNSGAGESGPVTIRFSWWGGDARQKATQKVIDSFNAENPNIKVVGEYGDWNGYWDKLATQVAANDAPDIIQMDEKYVREYGDRGALLDLKKLSLDTSGIDGDTLKSGEVDGELVGLVTGVASYCILANPAVLEKAGVPMPDDTKWSWDDYRDIGKKVSESGTGATGVGINYSDQDLYIWARQNGDRLYDDEGKVVIKPETLVSFWKNIQELTASGAGPKPSSVIENASASLNQTPIAKNEMAFSGGFNTQLTAYSAASGQELKLLRLPGEAQAKEPGAYYKASMFWSVSSRTKHQKAAETFLNYLTNSQAAADVMLTERGVPANTEIREAITPKLGATDKAAIEFTDSIADDVRPAPPITPAGGSAALEILSRYTSDILFDRTTPEKAAQPFIDELSSSLRK</sequence>
<dbReference type="Pfam" id="PF13416">
    <property type="entry name" value="SBP_bac_8"/>
    <property type="match status" value="1"/>
</dbReference>
<dbReference type="EMBL" id="SMZQ01000002">
    <property type="protein sequence ID" value="TDL39711.1"/>
    <property type="molecule type" value="Genomic_DNA"/>
</dbReference>
<dbReference type="SUPFAM" id="SSF53850">
    <property type="entry name" value="Periplasmic binding protein-like II"/>
    <property type="match status" value="1"/>
</dbReference>
<dbReference type="InterPro" id="IPR050490">
    <property type="entry name" value="Bact_solute-bd_prot1"/>
</dbReference>
<reference evidence="2 3" key="1">
    <citation type="submission" date="2019-03" db="EMBL/GenBank/DDBJ databases">
        <title>Genome Sequencing and Assembly of Various Microbes Isolated from Partially Reclaimed Soil and Acid Mine Drainage (AMD) Site.</title>
        <authorList>
            <person name="Steinbock B."/>
            <person name="Bechtold R."/>
            <person name="Sevigny J.L."/>
            <person name="Thomas D."/>
            <person name="Cuthill L.R."/>
            <person name="Aveiro Johannsen E.J."/>
            <person name="Thomas K."/>
            <person name="Ghosh A."/>
        </authorList>
    </citation>
    <scope>NUCLEOTIDE SEQUENCE [LARGE SCALE GENOMIC DNA]</scope>
    <source>
        <strain evidence="2 3">S-A1</strain>
    </source>
</reference>
<feature type="chain" id="PRO_5039502430" evidence="1">
    <location>
        <begin position="19"/>
        <end position="432"/>
    </location>
</feature>
<dbReference type="PANTHER" id="PTHR43649">
    <property type="entry name" value="ARABINOSE-BINDING PROTEIN-RELATED"/>
    <property type="match status" value="1"/>
</dbReference>
<dbReference type="InterPro" id="IPR006059">
    <property type="entry name" value="SBP"/>
</dbReference>
<protein>
    <submittedName>
        <fullName evidence="2">Extracellular solute-binding protein</fullName>
    </submittedName>
</protein>
<dbReference type="PROSITE" id="PS51257">
    <property type="entry name" value="PROKAR_LIPOPROTEIN"/>
    <property type="match status" value="1"/>
</dbReference>
<dbReference type="OrthoDB" id="7918484at2"/>
<keyword evidence="1" id="KW-0732">Signal</keyword>
<feature type="signal peptide" evidence="1">
    <location>
        <begin position="1"/>
        <end position="18"/>
    </location>
</feature>
<evidence type="ECO:0000313" key="3">
    <source>
        <dbReference type="Proteomes" id="UP000294621"/>
    </source>
</evidence>
<dbReference type="Proteomes" id="UP000294621">
    <property type="component" value="Unassembled WGS sequence"/>
</dbReference>
<dbReference type="RefSeq" id="WP_133346766.1">
    <property type="nucleotide sequence ID" value="NZ_SMZQ01000002.1"/>
</dbReference>
<dbReference type="Gene3D" id="3.40.190.10">
    <property type="entry name" value="Periplasmic binding protein-like II"/>
    <property type="match status" value="2"/>
</dbReference>
<dbReference type="STRING" id="683150.G205_09558"/>